<organism evidence="1">
    <name type="scientific">mine drainage metagenome</name>
    <dbReference type="NCBI Taxonomy" id="410659"/>
    <lineage>
        <taxon>unclassified sequences</taxon>
        <taxon>metagenomes</taxon>
        <taxon>ecological metagenomes</taxon>
    </lineage>
</organism>
<sequence>MVITYAKAGQSPVGGSRPSAGLPQFRGSASVAAAAKALLRAPFDAMRKQYAHAVQTGLIERSLLALARFERKLDALERAALGSWARRV</sequence>
<evidence type="ECO:0000313" key="1">
    <source>
        <dbReference type="EMBL" id="OIR00195.1"/>
    </source>
</evidence>
<gene>
    <name evidence="1" type="ORF">GALL_176520</name>
</gene>
<proteinExistence type="predicted"/>
<comment type="caution">
    <text evidence="1">The sequence shown here is derived from an EMBL/GenBank/DDBJ whole genome shotgun (WGS) entry which is preliminary data.</text>
</comment>
<dbReference type="EMBL" id="MLJW01000097">
    <property type="protein sequence ID" value="OIR00195.1"/>
    <property type="molecule type" value="Genomic_DNA"/>
</dbReference>
<reference evidence="1" key="1">
    <citation type="submission" date="2016-10" db="EMBL/GenBank/DDBJ databases">
        <title>Sequence of Gallionella enrichment culture.</title>
        <authorList>
            <person name="Poehlein A."/>
            <person name="Muehling M."/>
            <person name="Daniel R."/>
        </authorList>
    </citation>
    <scope>NUCLEOTIDE SEQUENCE</scope>
</reference>
<name>A0A1J5RWY2_9ZZZZ</name>
<dbReference type="AlphaFoldDB" id="A0A1J5RWY2"/>
<accession>A0A1J5RWY2</accession>
<protein>
    <submittedName>
        <fullName evidence="1">Uncharacterized protein</fullName>
    </submittedName>
</protein>